<dbReference type="AlphaFoldDB" id="A0A101M2H3"/>
<gene>
    <name evidence="1" type="ORF">ABT39_MTgene2981</name>
</gene>
<comment type="caution">
    <text evidence="1">The sequence shown here is derived from an EMBL/GenBank/DDBJ whole genome shotgun (WGS) entry which is preliminary data.</text>
</comment>
<reference evidence="1" key="1">
    <citation type="journal article" date="2015" name="Genome Biol. Evol.">
        <title>Organellar Genomes of White Spruce (Picea glauca): Assembly and Annotation.</title>
        <authorList>
            <person name="Jackman S.D."/>
            <person name="Warren R.L."/>
            <person name="Gibb E.A."/>
            <person name="Vandervalk B.P."/>
            <person name="Mohamadi H."/>
            <person name="Chu J."/>
            <person name="Raymond A."/>
            <person name="Pleasance S."/>
            <person name="Coope R."/>
            <person name="Wildung M.R."/>
            <person name="Ritland C.E."/>
            <person name="Bousquet J."/>
            <person name="Jones S.J."/>
            <person name="Bohlmann J."/>
            <person name="Birol I."/>
        </authorList>
    </citation>
    <scope>NUCLEOTIDE SEQUENCE [LARGE SCALE GENOMIC DNA]</scope>
    <source>
        <tissue evidence="1">Flushing bud</tissue>
    </source>
</reference>
<dbReference type="EMBL" id="LKAM01000002">
    <property type="protein sequence ID" value="KUM49754.1"/>
    <property type="molecule type" value="Genomic_DNA"/>
</dbReference>
<name>A0A101M2H3_PICGL</name>
<accession>A0A101M2H3</accession>
<geneLocation type="mitochondrion" evidence="1"/>
<proteinExistence type="predicted"/>
<sequence>MNPGHGYSITGNAHRTPPVHVELVKHGQPSPSRARGIAVVCDRTMVIVLWEGILYWGMG</sequence>
<evidence type="ECO:0000313" key="1">
    <source>
        <dbReference type="EMBL" id="KUM49754.1"/>
    </source>
</evidence>
<protein>
    <submittedName>
        <fullName evidence="1">Uncharacterized protein</fullName>
    </submittedName>
</protein>
<organism evidence="1">
    <name type="scientific">Picea glauca</name>
    <name type="common">White spruce</name>
    <name type="synonym">Pinus glauca</name>
    <dbReference type="NCBI Taxonomy" id="3330"/>
    <lineage>
        <taxon>Eukaryota</taxon>
        <taxon>Viridiplantae</taxon>
        <taxon>Streptophyta</taxon>
        <taxon>Embryophyta</taxon>
        <taxon>Tracheophyta</taxon>
        <taxon>Spermatophyta</taxon>
        <taxon>Pinopsida</taxon>
        <taxon>Pinidae</taxon>
        <taxon>Conifers I</taxon>
        <taxon>Pinales</taxon>
        <taxon>Pinaceae</taxon>
        <taxon>Picea</taxon>
    </lineage>
</organism>
<keyword evidence="1" id="KW-0496">Mitochondrion</keyword>